<keyword evidence="4" id="KW-0963">Cytoplasm</keyword>
<dbReference type="PATRIC" id="fig|1122146.4.peg.515"/>
<dbReference type="STRING" id="1122146.IV53_GL000503"/>
<evidence type="ECO:0000256" key="3">
    <source>
        <dbReference type="ARBA" id="ARBA00022884"/>
    </source>
</evidence>
<dbReference type="SUPFAM" id="SSF52374">
    <property type="entry name" value="Nucleotidylyl transferase"/>
    <property type="match status" value="1"/>
</dbReference>
<dbReference type="eggNOG" id="COG1323">
    <property type="taxonomic scope" value="Bacteria"/>
</dbReference>
<dbReference type="GO" id="GO:0016879">
    <property type="term" value="F:ligase activity, forming carbon-nitrogen bonds"/>
    <property type="evidence" value="ECO:0007669"/>
    <property type="project" value="UniProtKB-UniRule"/>
</dbReference>
<dbReference type="Proteomes" id="UP000051500">
    <property type="component" value="Unassembled WGS sequence"/>
</dbReference>
<dbReference type="InterPro" id="IPR014729">
    <property type="entry name" value="Rossmann-like_a/b/a_fold"/>
</dbReference>
<keyword evidence="3 4" id="KW-0694">RNA-binding</keyword>
<dbReference type="NCBIfam" id="TIGR00125">
    <property type="entry name" value="cyt_tran_rel"/>
    <property type="match status" value="1"/>
</dbReference>
<dbReference type="EMBL" id="JQBZ01000025">
    <property type="protein sequence ID" value="KRN88539.1"/>
    <property type="molecule type" value="Genomic_DNA"/>
</dbReference>
<dbReference type="GO" id="GO:0005737">
    <property type="term" value="C:cytoplasm"/>
    <property type="evidence" value="ECO:0007669"/>
    <property type="project" value="UniProtKB-SubCell"/>
</dbReference>
<organism evidence="5 6">
    <name type="scientific">Ligilactobacillus ceti DSM 22408</name>
    <dbReference type="NCBI Taxonomy" id="1122146"/>
    <lineage>
        <taxon>Bacteria</taxon>
        <taxon>Bacillati</taxon>
        <taxon>Bacillota</taxon>
        <taxon>Bacilli</taxon>
        <taxon>Lactobacillales</taxon>
        <taxon>Lactobacillaceae</taxon>
        <taxon>Ligilactobacillus</taxon>
    </lineage>
</organism>
<feature type="binding site" evidence="4">
    <location>
        <position position="150"/>
    </location>
    <ligand>
        <name>ATP</name>
        <dbReference type="ChEBI" id="CHEBI:30616"/>
    </ligand>
</feature>
<dbReference type="RefSeq" id="WP_027106946.1">
    <property type="nucleotide sequence ID" value="NZ_JQBZ01000025.1"/>
</dbReference>
<dbReference type="GO" id="GO:0005524">
    <property type="term" value="F:ATP binding"/>
    <property type="evidence" value="ECO:0007669"/>
    <property type="project" value="UniProtKB-KW"/>
</dbReference>
<comment type="catalytic activity">
    <reaction evidence="4">
        <text>cytidine(34) in elongator tRNA(Met) + acetate + ATP = N(4)-acetylcytidine(34) in elongator tRNA(Met) + AMP + diphosphate</text>
        <dbReference type="Rhea" id="RHEA:58144"/>
        <dbReference type="Rhea" id="RHEA-COMP:10693"/>
        <dbReference type="Rhea" id="RHEA-COMP:10694"/>
        <dbReference type="ChEBI" id="CHEBI:30089"/>
        <dbReference type="ChEBI" id="CHEBI:30616"/>
        <dbReference type="ChEBI" id="CHEBI:33019"/>
        <dbReference type="ChEBI" id="CHEBI:74900"/>
        <dbReference type="ChEBI" id="CHEBI:82748"/>
        <dbReference type="ChEBI" id="CHEBI:456215"/>
    </reaction>
</comment>
<dbReference type="Gene3D" id="3.40.50.620">
    <property type="entry name" value="HUPs"/>
    <property type="match status" value="1"/>
</dbReference>
<protein>
    <recommendedName>
        <fullName evidence="4">tRNA(Met) cytidine acetate ligase</fullName>
        <ecNumber evidence="4">6.3.4.-</ecNumber>
    </recommendedName>
</protein>
<keyword evidence="6" id="KW-1185">Reference proteome</keyword>
<comment type="similarity">
    <text evidence="4">Belongs to the TmcAL family.</text>
</comment>
<proteinExistence type="inferred from homology"/>
<dbReference type="AlphaFoldDB" id="A0A0R2KGY8"/>
<dbReference type="GO" id="GO:0006400">
    <property type="term" value="P:tRNA modification"/>
    <property type="evidence" value="ECO:0007669"/>
    <property type="project" value="UniProtKB-UniRule"/>
</dbReference>
<comment type="caution">
    <text evidence="5">The sequence shown here is derived from an EMBL/GenBank/DDBJ whole genome shotgun (WGS) entry which is preliminary data.</text>
</comment>
<name>A0A0R2KGY8_9LACO</name>
<feature type="binding site" evidence="4">
    <location>
        <position position="175"/>
    </location>
    <ligand>
        <name>ATP</name>
        <dbReference type="ChEBI" id="CHEBI:30616"/>
    </ligand>
</feature>
<dbReference type="GO" id="GO:0000049">
    <property type="term" value="F:tRNA binding"/>
    <property type="evidence" value="ECO:0007669"/>
    <property type="project" value="UniProtKB-KW"/>
</dbReference>
<comment type="function">
    <text evidence="4">Catalyzes the formation of N(4)-acetylcytidine (ac(4)C) at the wobble position of elongator tRNA(Met), using acetate and ATP as substrates. First activates an acetate ion to form acetyladenylate (Ac-AMP) and then transfers the acetyl group to tRNA to form ac(4)C34.</text>
</comment>
<dbReference type="EC" id="6.3.4.-" evidence="4"/>
<dbReference type="OrthoDB" id="9769796at2"/>
<feature type="binding site" evidence="4">
    <location>
        <position position="101"/>
    </location>
    <ligand>
        <name>ATP</name>
        <dbReference type="ChEBI" id="CHEBI:30616"/>
    </ligand>
</feature>
<dbReference type="HAMAP" id="MF_01539">
    <property type="entry name" value="TmcAL"/>
    <property type="match status" value="1"/>
</dbReference>
<evidence type="ECO:0000256" key="1">
    <source>
        <dbReference type="ARBA" id="ARBA00022598"/>
    </source>
</evidence>
<sequence>MKAVGIIAEYNPFHNGHLYQIKQIKERFPKHLIVVAMSGNFLQRGEPAFLDKWQRAQQALSSGVDLIVEIPTGFCMQAADRFAFAGVQILAALDVEYLAFGSEHSEYDFMELARQAATVTGDFKKFDQSYAAAYQNALQATLGIALNQPNDLLGLAYARANQQLGEPLKLVPLQRYQAEYHATELVAEQAIASATAIRQHWKSEQQALCQQYVPPVTWETLKMAPTVVTWDDLWPLLKYKLLTTPVSELAQIYGMSEGLENRFKTIHEQLAKTATYQEFLQLVKTKRYTYTHLTRLTTAMLLNFTQQEAAILQRQPYMRLLGFSQKGQKYLGKVKKTTPLPIYTKVGQADKEGLLNLDYRSGKIYEMITGNAQDLKKSPLRYL</sequence>
<dbReference type="Pfam" id="PF05636">
    <property type="entry name" value="HIGH_NTase1"/>
    <property type="match status" value="1"/>
</dbReference>
<evidence type="ECO:0000313" key="6">
    <source>
        <dbReference type="Proteomes" id="UP000051500"/>
    </source>
</evidence>
<keyword evidence="4" id="KW-0820">tRNA-binding</keyword>
<keyword evidence="4" id="KW-0547">Nucleotide-binding</keyword>
<keyword evidence="2 4" id="KW-0819">tRNA processing</keyword>
<feature type="binding site" evidence="4">
    <location>
        <begin position="7"/>
        <end position="20"/>
    </location>
    <ligand>
        <name>ATP</name>
        <dbReference type="ChEBI" id="CHEBI:30616"/>
    </ligand>
</feature>
<comment type="caution">
    <text evidence="4">Lacks conserved residue(s) required for the propagation of feature annotation.</text>
</comment>
<dbReference type="InterPro" id="IPR008513">
    <property type="entry name" value="tRNA(Met)_cyd_acetate_ligase"/>
</dbReference>
<dbReference type="NCBIfam" id="NF010191">
    <property type="entry name" value="PRK13670.1"/>
    <property type="match status" value="1"/>
</dbReference>
<keyword evidence="1 4" id="KW-0436">Ligase</keyword>
<accession>A0A0R2KGY8</accession>
<gene>
    <name evidence="4" type="primary">tmcAL</name>
    <name evidence="5" type="ORF">IV53_GL000503</name>
</gene>
<evidence type="ECO:0000256" key="4">
    <source>
        <dbReference type="HAMAP-Rule" id="MF_01539"/>
    </source>
</evidence>
<comment type="subcellular location">
    <subcellularLocation>
        <location evidence="4">Cytoplasm</location>
    </subcellularLocation>
</comment>
<dbReference type="PANTHER" id="PTHR37825">
    <property type="entry name" value="TRNA(MET) CYTIDINE ACETATE LIGASE"/>
    <property type="match status" value="1"/>
</dbReference>
<dbReference type="InterPro" id="IPR004821">
    <property type="entry name" value="Cyt_trans-like"/>
</dbReference>
<keyword evidence="4" id="KW-0067">ATP-binding</keyword>
<evidence type="ECO:0000313" key="5">
    <source>
        <dbReference type="EMBL" id="KRN88539.1"/>
    </source>
</evidence>
<reference evidence="5 6" key="1">
    <citation type="journal article" date="2015" name="Genome Announc.">
        <title>Expanding the biotechnology potential of lactobacilli through comparative genomics of 213 strains and associated genera.</title>
        <authorList>
            <person name="Sun Z."/>
            <person name="Harris H.M."/>
            <person name="McCann A."/>
            <person name="Guo C."/>
            <person name="Argimon S."/>
            <person name="Zhang W."/>
            <person name="Yang X."/>
            <person name="Jeffery I.B."/>
            <person name="Cooney J.C."/>
            <person name="Kagawa T.F."/>
            <person name="Liu W."/>
            <person name="Song Y."/>
            <person name="Salvetti E."/>
            <person name="Wrobel A."/>
            <person name="Rasinkangas P."/>
            <person name="Parkhill J."/>
            <person name="Rea M.C."/>
            <person name="O'Sullivan O."/>
            <person name="Ritari J."/>
            <person name="Douillard F.P."/>
            <person name="Paul Ross R."/>
            <person name="Yang R."/>
            <person name="Briner A.E."/>
            <person name="Felis G.E."/>
            <person name="de Vos W.M."/>
            <person name="Barrangou R."/>
            <person name="Klaenhammer T.R."/>
            <person name="Caufield P.W."/>
            <person name="Cui Y."/>
            <person name="Zhang H."/>
            <person name="O'Toole P.W."/>
        </authorList>
    </citation>
    <scope>NUCLEOTIDE SEQUENCE [LARGE SCALE GENOMIC DNA]</scope>
    <source>
        <strain evidence="5 6">DSM 22408</strain>
    </source>
</reference>
<evidence type="ECO:0000256" key="2">
    <source>
        <dbReference type="ARBA" id="ARBA00022694"/>
    </source>
</evidence>
<dbReference type="PANTHER" id="PTHR37825:SF1">
    <property type="entry name" value="TRNA(MET) CYTIDINE ACETATE LIGASE"/>
    <property type="match status" value="1"/>
</dbReference>